<protein>
    <submittedName>
        <fullName evidence="1">Uncharacterized protein</fullName>
    </submittedName>
</protein>
<comment type="caution">
    <text evidence="1">The sequence shown here is derived from an EMBL/GenBank/DDBJ whole genome shotgun (WGS) entry which is preliminary data.</text>
</comment>
<name>A0A0F9BYB4_9ZZZZ</name>
<accession>A0A0F9BYB4</accession>
<gene>
    <name evidence="1" type="ORF">LCGC14_2390350</name>
</gene>
<reference evidence="1" key="1">
    <citation type="journal article" date="2015" name="Nature">
        <title>Complex archaea that bridge the gap between prokaryotes and eukaryotes.</title>
        <authorList>
            <person name="Spang A."/>
            <person name="Saw J.H."/>
            <person name="Jorgensen S.L."/>
            <person name="Zaremba-Niedzwiedzka K."/>
            <person name="Martijn J."/>
            <person name="Lind A.E."/>
            <person name="van Eijk R."/>
            <person name="Schleper C."/>
            <person name="Guy L."/>
            <person name="Ettema T.J."/>
        </authorList>
    </citation>
    <scope>NUCLEOTIDE SEQUENCE</scope>
</reference>
<dbReference type="EMBL" id="LAZR01035658">
    <property type="protein sequence ID" value="KKL26925.1"/>
    <property type="molecule type" value="Genomic_DNA"/>
</dbReference>
<sequence length="81" mass="8962">MSVHIAHPSIRENGLADGCPRCGEHAEYPFEGLDDGNLDNLINRVVDKETPRSTQEAIAMAKASDAMTKATVLWRRGWRPS</sequence>
<dbReference type="AlphaFoldDB" id="A0A0F9BYB4"/>
<evidence type="ECO:0000313" key="1">
    <source>
        <dbReference type="EMBL" id="KKL26925.1"/>
    </source>
</evidence>
<proteinExistence type="predicted"/>
<organism evidence="1">
    <name type="scientific">marine sediment metagenome</name>
    <dbReference type="NCBI Taxonomy" id="412755"/>
    <lineage>
        <taxon>unclassified sequences</taxon>
        <taxon>metagenomes</taxon>
        <taxon>ecological metagenomes</taxon>
    </lineage>
</organism>